<dbReference type="InParanoid" id="A0A165EJQ0"/>
<dbReference type="GeneID" id="63824035"/>
<reference evidence="3 4" key="1">
    <citation type="journal article" date="2016" name="Mol. Biol. Evol.">
        <title>Comparative Genomics of Early-Diverging Mushroom-Forming Fungi Provides Insights into the Origins of Lignocellulose Decay Capabilities.</title>
        <authorList>
            <person name="Nagy L.G."/>
            <person name="Riley R."/>
            <person name="Tritt A."/>
            <person name="Adam C."/>
            <person name="Daum C."/>
            <person name="Floudas D."/>
            <person name="Sun H."/>
            <person name="Yadav J.S."/>
            <person name="Pangilinan J."/>
            <person name="Larsson K.H."/>
            <person name="Matsuura K."/>
            <person name="Barry K."/>
            <person name="Labutti K."/>
            <person name="Kuo R."/>
            <person name="Ohm R.A."/>
            <person name="Bhattacharya S.S."/>
            <person name="Shirouzu T."/>
            <person name="Yoshinaga Y."/>
            <person name="Martin F.M."/>
            <person name="Grigoriev I.V."/>
            <person name="Hibbett D.S."/>
        </authorList>
    </citation>
    <scope>NUCLEOTIDE SEQUENCE [LARGE SCALE GENOMIC DNA]</scope>
    <source>
        <strain evidence="3 4">93-53</strain>
    </source>
</reference>
<dbReference type="RefSeq" id="XP_040764933.1">
    <property type="nucleotide sequence ID" value="XM_040907006.1"/>
</dbReference>
<keyword evidence="2" id="KW-0732">Signal</keyword>
<dbReference type="OrthoDB" id="2787798at2759"/>
<dbReference type="EMBL" id="KV427620">
    <property type="protein sequence ID" value="KZT07193.1"/>
    <property type="molecule type" value="Genomic_DNA"/>
</dbReference>
<accession>A0A165EJQ0</accession>
<feature type="signal peptide" evidence="2">
    <location>
        <begin position="1"/>
        <end position="21"/>
    </location>
</feature>
<dbReference type="AlphaFoldDB" id="A0A165EJQ0"/>
<keyword evidence="4" id="KW-1185">Reference proteome</keyword>
<evidence type="ECO:0000256" key="2">
    <source>
        <dbReference type="SAM" id="SignalP"/>
    </source>
</evidence>
<protein>
    <submittedName>
        <fullName evidence="3">Uncharacterized protein</fullName>
    </submittedName>
</protein>
<feature type="region of interest" description="Disordered" evidence="1">
    <location>
        <begin position="347"/>
        <end position="391"/>
    </location>
</feature>
<evidence type="ECO:0000313" key="4">
    <source>
        <dbReference type="Proteomes" id="UP000076871"/>
    </source>
</evidence>
<organism evidence="3 4">
    <name type="scientific">Laetiporus sulphureus 93-53</name>
    <dbReference type="NCBI Taxonomy" id="1314785"/>
    <lineage>
        <taxon>Eukaryota</taxon>
        <taxon>Fungi</taxon>
        <taxon>Dikarya</taxon>
        <taxon>Basidiomycota</taxon>
        <taxon>Agaricomycotina</taxon>
        <taxon>Agaricomycetes</taxon>
        <taxon>Polyporales</taxon>
        <taxon>Laetiporus</taxon>
    </lineage>
</organism>
<sequence>MRSSTIVAVAAAVAAPALVAAAPTSASGSKAVSLGTVWDVAKDGYNAVEAGKGVYDSFKNKNRRELAEELLAREFRGEYNIFRPNTVQHYGREFAHEHETRPATYSPEHYGHHAREALHFKSLPKWTWVQGRSVVSDIDDGVKVVGDAANAATDVHNAYESWKNSHRRAEREAGEHYGSLHTSGKGHKGLKGYEKSKSYTSQAHAREDDGSGAISIGSIFDIAKDGYDAYESYKNNHRRGADGSEAISLSTIGEGINLVSDAANAATAVHDAYEAWKKNHRRAEREAGEHYGSLHTSGNGHKSLNGYENKYYMSQAHAREDDGSGAISIGSIFDIAKDGYDAYESYKNNHRRTEREAGEQYGSLRASRKGRKGSKGFEKSKSYASQVHAREDDGSGAISIGSIFDIAKDGYDAYESYKNNHRRSVVNDIDDGLKIVGDGANAVTDIHNAYESFKHSRSLLDELD</sequence>
<evidence type="ECO:0000256" key="1">
    <source>
        <dbReference type="SAM" id="MobiDB-lite"/>
    </source>
</evidence>
<gene>
    <name evidence="3" type="ORF">LAESUDRAFT_713692</name>
</gene>
<dbReference type="Proteomes" id="UP000076871">
    <property type="component" value="Unassembled WGS sequence"/>
</dbReference>
<proteinExistence type="predicted"/>
<name>A0A165EJQ0_9APHY</name>
<evidence type="ECO:0000313" key="3">
    <source>
        <dbReference type="EMBL" id="KZT07193.1"/>
    </source>
</evidence>
<feature type="chain" id="PRO_5007857245" evidence="2">
    <location>
        <begin position="22"/>
        <end position="464"/>
    </location>
</feature>